<dbReference type="PANTHER" id="PTHR46333">
    <property type="entry name" value="CYTOKINESIS PROTEIN 3"/>
    <property type="match status" value="1"/>
</dbReference>
<dbReference type="EMBL" id="MATO01000006">
    <property type="protein sequence ID" value="OCS93612.1"/>
    <property type="molecule type" value="Genomic_DNA"/>
</dbReference>
<accession>A0A1C0Z2L2</accession>
<dbReference type="SMART" id="SM00460">
    <property type="entry name" value="TGc"/>
    <property type="match status" value="1"/>
</dbReference>
<dbReference type="Gene3D" id="3.10.620.30">
    <property type="match status" value="1"/>
</dbReference>
<dbReference type="GO" id="GO:0005737">
    <property type="term" value="C:cytoplasm"/>
    <property type="evidence" value="ECO:0007669"/>
    <property type="project" value="TreeGrafter"/>
</dbReference>
<gene>
    <name evidence="2" type="ORF">A6K76_04545</name>
</gene>
<dbReference type="InterPro" id="IPR032485">
    <property type="entry name" value="LRP1-like_beta_prop"/>
</dbReference>
<dbReference type="SUPFAM" id="SSF63825">
    <property type="entry name" value="YWTD domain"/>
    <property type="match status" value="1"/>
</dbReference>
<dbReference type="AlphaFoldDB" id="A0A1C0Z2L2"/>
<dbReference type="PANTHER" id="PTHR46333:SF2">
    <property type="entry name" value="CYTOKINESIS PROTEIN 3"/>
    <property type="match status" value="1"/>
</dbReference>
<dbReference type="InterPro" id="IPR002931">
    <property type="entry name" value="Transglutaminase-like"/>
</dbReference>
<sequence length="504" mass="57148">MAVAAMMIVVAEHDALAATTSGAFVHVSQAEQSVPFIGEFSNYNELMDVVMDEMRQFRSEVTFKYTGSLNNFNASFDGALQEALMKPGNDYIHGTLSTWRYTYSSAGDVTLTLTYVGTIEQEQFVTKRVKEIASELTIDPNMTDFDKVKAVNDYIVTNVAYSRDTTTTPHHMYALLTEQKAVCQAYALLAYRLFEEMGIESRYVVGYAGGELHAWNTVQLNGVSYQLDTTWNDLFYNGRDLGDNIQYNYFLVTNEQLRRDHTWDEARYPVATDTRYAMYHDIAMGIEHDDDVYYSSTHDRFLYKMNKQTGVKERLTTVRAAHIAAHGDTIYFANESNNGFLSAYNVNTKQLTTVDAVPVTNVRVRGDELQYDANGTMKTTKLAQPALRQTFQTVVERSEAERVVAQINALHGAKVEDVIAVREAYDALSYEERLNVMNVKKLLVVERKMRRAIVAANRIEAIDPQSAKFTQQVAMARLALDRVPATQRKLMTSVRVLEQFEARM</sequence>
<organism evidence="2 3">
    <name type="scientific">Caryophanon latum</name>
    <dbReference type="NCBI Taxonomy" id="33977"/>
    <lineage>
        <taxon>Bacteria</taxon>
        <taxon>Bacillati</taxon>
        <taxon>Bacillota</taxon>
        <taxon>Bacilli</taxon>
        <taxon>Bacillales</taxon>
        <taxon>Caryophanaceae</taxon>
        <taxon>Caryophanon</taxon>
    </lineage>
</organism>
<keyword evidence="3" id="KW-1185">Reference proteome</keyword>
<evidence type="ECO:0000259" key="1">
    <source>
        <dbReference type="SMART" id="SM00460"/>
    </source>
</evidence>
<proteinExistence type="predicted"/>
<dbReference type="SUPFAM" id="SSF54001">
    <property type="entry name" value="Cysteine proteinases"/>
    <property type="match status" value="1"/>
</dbReference>
<dbReference type="Proteomes" id="UP000093482">
    <property type="component" value="Unassembled WGS sequence"/>
</dbReference>
<name>A0A1C0Z2L2_9BACL</name>
<evidence type="ECO:0000313" key="2">
    <source>
        <dbReference type="EMBL" id="OCS93612.1"/>
    </source>
</evidence>
<feature type="domain" description="Transglutaminase-like" evidence="1">
    <location>
        <begin position="175"/>
        <end position="231"/>
    </location>
</feature>
<dbReference type="InterPro" id="IPR038765">
    <property type="entry name" value="Papain-like_cys_pep_sf"/>
</dbReference>
<protein>
    <recommendedName>
        <fullName evidence="1">Transglutaminase-like domain-containing protein</fullName>
    </recommendedName>
</protein>
<reference evidence="2 3" key="1">
    <citation type="submission" date="2016-07" db="EMBL/GenBank/DDBJ databases">
        <title>Caryophanon latum genome sequencing.</title>
        <authorList>
            <person name="Verma A."/>
            <person name="Pal Y."/>
            <person name="Krishnamurthi S."/>
        </authorList>
    </citation>
    <scope>NUCLEOTIDE SEQUENCE [LARGE SCALE GENOMIC DNA]</scope>
    <source>
        <strain evidence="2 3">DSM 14151</strain>
    </source>
</reference>
<evidence type="ECO:0000313" key="3">
    <source>
        <dbReference type="Proteomes" id="UP000093482"/>
    </source>
</evidence>
<dbReference type="InterPro" id="IPR052557">
    <property type="entry name" value="CAP/Cytokinesis_protein"/>
</dbReference>
<comment type="caution">
    <text evidence="2">The sequence shown here is derived from an EMBL/GenBank/DDBJ whole genome shotgun (WGS) entry which is preliminary data.</text>
</comment>
<dbReference type="Pfam" id="PF16472">
    <property type="entry name" value="DUF5050"/>
    <property type="match status" value="1"/>
</dbReference>
<dbReference type="Pfam" id="PF01841">
    <property type="entry name" value="Transglut_core"/>
    <property type="match status" value="1"/>
</dbReference>